<feature type="transmembrane region" description="Helical" evidence="6">
    <location>
        <begin position="451"/>
        <end position="481"/>
    </location>
</feature>
<keyword evidence="5 6" id="KW-0472">Membrane</keyword>
<dbReference type="InterPro" id="IPR025405">
    <property type="entry name" value="DUF4131"/>
</dbReference>
<evidence type="ECO:0000256" key="6">
    <source>
        <dbReference type="SAM" id="Phobius"/>
    </source>
</evidence>
<dbReference type="SMART" id="SM00849">
    <property type="entry name" value="Lactamase_B"/>
    <property type="match status" value="1"/>
</dbReference>
<keyword evidence="2" id="KW-1003">Cell membrane</keyword>
<dbReference type="InterPro" id="IPR052159">
    <property type="entry name" value="Competence_DNA_uptake"/>
</dbReference>
<keyword evidence="4 6" id="KW-1133">Transmembrane helix</keyword>
<organism evidence="8 9">
    <name type="scientific">Metapseudomonas resinovorans NBRC 106553</name>
    <dbReference type="NCBI Taxonomy" id="1245471"/>
    <lineage>
        <taxon>Bacteria</taxon>
        <taxon>Pseudomonadati</taxon>
        <taxon>Pseudomonadota</taxon>
        <taxon>Gammaproteobacteria</taxon>
        <taxon>Pseudomonadales</taxon>
        <taxon>Pseudomonadaceae</taxon>
        <taxon>Metapseudomonas</taxon>
    </lineage>
</organism>
<dbReference type="AlphaFoldDB" id="S6AHV0"/>
<evidence type="ECO:0000256" key="5">
    <source>
        <dbReference type="ARBA" id="ARBA00023136"/>
    </source>
</evidence>
<dbReference type="PANTHER" id="PTHR30619">
    <property type="entry name" value="DNA INTERNALIZATION/COMPETENCE PROTEIN COMEC/REC2"/>
    <property type="match status" value="1"/>
</dbReference>
<dbReference type="Gene3D" id="3.60.15.10">
    <property type="entry name" value="Ribonuclease Z/Hydroxyacylglutathione hydrolase-like"/>
    <property type="match status" value="1"/>
</dbReference>
<dbReference type="InterPro" id="IPR035681">
    <property type="entry name" value="ComA-like_MBL"/>
</dbReference>
<evidence type="ECO:0000256" key="1">
    <source>
        <dbReference type="ARBA" id="ARBA00004651"/>
    </source>
</evidence>
<evidence type="ECO:0000256" key="4">
    <source>
        <dbReference type="ARBA" id="ARBA00022989"/>
    </source>
</evidence>
<name>S6AHV0_METRE</name>
<dbReference type="GO" id="GO:0005886">
    <property type="term" value="C:plasma membrane"/>
    <property type="evidence" value="ECO:0007669"/>
    <property type="project" value="UniProtKB-SubCell"/>
</dbReference>
<proteinExistence type="predicted"/>
<feature type="transmembrane region" description="Helical" evidence="6">
    <location>
        <begin position="234"/>
        <end position="254"/>
    </location>
</feature>
<keyword evidence="9" id="KW-1185">Reference proteome</keyword>
<dbReference type="Pfam" id="PF13567">
    <property type="entry name" value="DUF4131"/>
    <property type="match status" value="1"/>
</dbReference>
<dbReference type="PATRIC" id="fig|1245471.3.peg.2159"/>
<dbReference type="Pfam" id="PF00753">
    <property type="entry name" value="Lactamase_B"/>
    <property type="match status" value="1"/>
</dbReference>
<feature type="transmembrane region" description="Helical" evidence="6">
    <location>
        <begin position="260"/>
        <end position="281"/>
    </location>
</feature>
<feature type="domain" description="Metallo-beta-lactamase" evidence="7">
    <location>
        <begin position="505"/>
        <end position="689"/>
    </location>
</feature>
<dbReference type="STRING" id="1245471.PCA10_21430"/>
<evidence type="ECO:0000313" key="8">
    <source>
        <dbReference type="EMBL" id="BAN47875.1"/>
    </source>
</evidence>
<dbReference type="SUPFAM" id="SSF56281">
    <property type="entry name" value="Metallo-hydrolase/oxidoreductase"/>
    <property type="match status" value="1"/>
</dbReference>
<feature type="transmembrane region" description="Helical" evidence="6">
    <location>
        <begin position="419"/>
        <end position="439"/>
    </location>
</feature>
<dbReference type="InterPro" id="IPR036866">
    <property type="entry name" value="RibonucZ/Hydroxyglut_hydro"/>
</dbReference>
<feature type="transmembrane region" description="Helical" evidence="6">
    <location>
        <begin position="363"/>
        <end position="382"/>
    </location>
</feature>
<dbReference type="NCBIfam" id="TIGR00360">
    <property type="entry name" value="ComEC_N-term"/>
    <property type="match status" value="1"/>
</dbReference>
<protein>
    <submittedName>
        <fullName evidence="8">Competence protein ComEC homolog</fullName>
    </submittedName>
</protein>
<evidence type="ECO:0000256" key="3">
    <source>
        <dbReference type="ARBA" id="ARBA00022692"/>
    </source>
</evidence>
<feature type="transmembrane region" description="Helical" evidence="6">
    <location>
        <begin position="394"/>
        <end position="412"/>
    </location>
</feature>
<dbReference type="InterPro" id="IPR004477">
    <property type="entry name" value="ComEC_N"/>
</dbReference>
<gene>
    <name evidence="8" type="ORF">PCA10_21430</name>
</gene>
<dbReference type="eggNOG" id="COG0658">
    <property type="taxonomic scope" value="Bacteria"/>
</dbReference>
<dbReference type="HOGENOM" id="CLU_010363_3_0_6"/>
<feature type="transmembrane region" description="Helical" evidence="6">
    <location>
        <begin position="331"/>
        <end position="351"/>
    </location>
</feature>
<dbReference type="Proteomes" id="UP000015503">
    <property type="component" value="Chromosome"/>
</dbReference>
<dbReference type="InterPro" id="IPR004797">
    <property type="entry name" value="Competence_ComEC/Rec2"/>
</dbReference>
<evidence type="ECO:0000256" key="2">
    <source>
        <dbReference type="ARBA" id="ARBA00022475"/>
    </source>
</evidence>
<dbReference type="EMBL" id="AP013068">
    <property type="protein sequence ID" value="BAN47875.1"/>
    <property type="molecule type" value="Genomic_DNA"/>
</dbReference>
<dbReference type="Pfam" id="PF03772">
    <property type="entry name" value="Competence"/>
    <property type="match status" value="1"/>
</dbReference>
<dbReference type="PANTHER" id="PTHR30619:SF1">
    <property type="entry name" value="RECOMBINATION PROTEIN 2"/>
    <property type="match status" value="1"/>
</dbReference>
<dbReference type="GO" id="GO:0030420">
    <property type="term" value="P:establishment of competence for transformation"/>
    <property type="evidence" value="ECO:0007669"/>
    <property type="project" value="InterPro"/>
</dbReference>
<sequence>MPMLSGLAALAAGLLMLRWMPGLPPLWWLYLQLVLGLLLLGSRAWRLGLFALGLGWACLSAQWALDDRLAPGLDGQVRWLEGRVVGLPASAEGVVRFELEDIHADRAHLPGRLRLSWHQGPPVLAGERWRLAVSLKRPRGLVNPATFDYEAWLLARRIGATGSVKAGERLQAAEGPVAWREALRQRLLAVDAQGRAGGLAALVLGDGSGLRDADWQLLRDTGTTHLMVISGQHITLFAGVLYGLVALLARFGLWPRRLPWLPWACTLAFAGGLGYGLLAGFEVPVQRACVMLAVVLLWRVRFRHLGVLTPLLAALCVVLLAEPLVVLQPGFWLSFGAVALLVLAFAGRLGAWPWWLTWWRAQWVMGLGLAPLLMALALPISFSGPLANLLAVPWISLLVLPLALLGTLLLGVPLLGEALLWLAGGALELLFLVLAWIALQLPAWIPAQIPFWAWGLGALGALLLIAPAGLPVRALGLALLLPMLFPPLDRPAHGEAEVRVLDVGQGLSVLVRTREHALLYDAGLRRGDFDLGERVVVPTLRGLGVSRLDLMLISHGDADHAGGAMAVGRGLAVKRVLSGEPERLPVVLGAERCSAGEAWRWDGVDFRIWQPPPGGDSNDSSCVLAVQAGGERLLLAGDLSARGEAAWIASGQPLAARWLVAGHHGSRTSSSSFFLRAVAPEKVLISRGHLNAYGHPHPLVVSRIEALPAGLHDTAVEGQLLLQLGRGGEPESEREKSVFWREK</sequence>
<evidence type="ECO:0000313" key="9">
    <source>
        <dbReference type="Proteomes" id="UP000015503"/>
    </source>
</evidence>
<dbReference type="InterPro" id="IPR001279">
    <property type="entry name" value="Metallo-B-lactamas"/>
</dbReference>
<dbReference type="eggNOG" id="COG2333">
    <property type="taxonomic scope" value="Bacteria"/>
</dbReference>
<accession>S6AHV0</accession>
<evidence type="ECO:0000259" key="7">
    <source>
        <dbReference type="SMART" id="SM00849"/>
    </source>
</evidence>
<dbReference type="CDD" id="cd07731">
    <property type="entry name" value="ComA-like_MBL-fold"/>
    <property type="match status" value="1"/>
</dbReference>
<comment type="subcellular location">
    <subcellularLocation>
        <location evidence="1">Cell membrane</location>
        <topology evidence="1">Multi-pass membrane protein</topology>
    </subcellularLocation>
</comment>
<keyword evidence="3 6" id="KW-0812">Transmembrane</keyword>
<feature type="transmembrane region" description="Helical" evidence="6">
    <location>
        <begin position="302"/>
        <end position="325"/>
    </location>
</feature>
<feature type="transmembrane region" description="Helical" evidence="6">
    <location>
        <begin position="27"/>
        <end position="45"/>
    </location>
</feature>
<reference evidence="8 9" key="1">
    <citation type="journal article" date="2013" name="Genome Announc.">
        <title>Complete Genome Sequence of the Carbazole Degrader Pseudomonas resinovorans Strain CA10 (NBRC 106553).</title>
        <authorList>
            <person name="Shintani M."/>
            <person name="Hosoyama A."/>
            <person name="Ohji S."/>
            <person name="Tsuchikane K."/>
            <person name="Takarada H."/>
            <person name="Yamazoe A."/>
            <person name="Fujita N."/>
            <person name="Nojiri H."/>
        </authorList>
    </citation>
    <scope>NUCLEOTIDE SEQUENCE [LARGE SCALE GENOMIC DNA]</scope>
    <source>
        <strain evidence="8 9">NBRC 106553</strain>
    </source>
</reference>
<dbReference type="NCBIfam" id="TIGR00361">
    <property type="entry name" value="ComEC_Rec2"/>
    <property type="match status" value="1"/>
</dbReference>
<dbReference type="KEGG" id="pre:PCA10_21430"/>